<keyword evidence="1" id="KW-1133">Transmembrane helix</keyword>
<dbReference type="Proteomes" id="UP000219338">
    <property type="component" value="Unassembled WGS sequence"/>
</dbReference>
<accession>A0A284RQA2</accession>
<proteinExistence type="predicted"/>
<reference evidence="3" key="1">
    <citation type="journal article" date="2017" name="Nat. Ecol. Evol.">
        <title>Genome expansion and lineage-specific genetic innovations in the forest pathogenic fungi Armillaria.</title>
        <authorList>
            <person name="Sipos G."/>
            <person name="Prasanna A.N."/>
            <person name="Walter M.C."/>
            <person name="O'Connor E."/>
            <person name="Balint B."/>
            <person name="Krizsan K."/>
            <person name="Kiss B."/>
            <person name="Hess J."/>
            <person name="Varga T."/>
            <person name="Slot J."/>
            <person name="Riley R."/>
            <person name="Boka B."/>
            <person name="Rigling D."/>
            <person name="Barry K."/>
            <person name="Lee J."/>
            <person name="Mihaltcheva S."/>
            <person name="LaButti K."/>
            <person name="Lipzen A."/>
            <person name="Waldron R."/>
            <person name="Moloney N.M."/>
            <person name="Sperisen C."/>
            <person name="Kredics L."/>
            <person name="Vagvoelgyi C."/>
            <person name="Patrignani A."/>
            <person name="Fitzpatrick D."/>
            <person name="Nagy I."/>
            <person name="Doyle S."/>
            <person name="Anderson J.B."/>
            <person name="Grigoriev I.V."/>
            <person name="Gueldener U."/>
            <person name="Muensterkoetter M."/>
            <person name="Nagy L.G."/>
        </authorList>
    </citation>
    <scope>NUCLEOTIDE SEQUENCE [LARGE SCALE GENOMIC DNA]</scope>
    <source>
        <strain evidence="3">C18/9</strain>
    </source>
</reference>
<protein>
    <recommendedName>
        <fullName evidence="4">F-box domain-containing protein</fullName>
    </recommendedName>
</protein>
<gene>
    <name evidence="2" type="ORF">ARMOST_14352</name>
</gene>
<evidence type="ECO:0000256" key="1">
    <source>
        <dbReference type="SAM" id="Phobius"/>
    </source>
</evidence>
<keyword evidence="1" id="KW-0472">Membrane</keyword>
<evidence type="ECO:0000313" key="3">
    <source>
        <dbReference type="Proteomes" id="UP000219338"/>
    </source>
</evidence>
<organism evidence="2 3">
    <name type="scientific">Armillaria ostoyae</name>
    <name type="common">Armillaria root rot fungus</name>
    <dbReference type="NCBI Taxonomy" id="47428"/>
    <lineage>
        <taxon>Eukaryota</taxon>
        <taxon>Fungi</taxon>
        <taxon>Dikarya</taxon>
        <taxon>Basidiomycota</taxon>
        <taxon>Agaricomycotina</taxon>
        <taxon>Agaricomycetes</taxon>
        <taxon>Agaricomycetidae</taxon>
        <taxon>Agaricales</taxon>
        <taxon>Marasmiineae</taxon>
        <taxon>Physalacriaceae</taxon>
        <taxon>Armillaria</taxon>
    </lineage>
</organism>
<dbReference type="OrthoDB" id="2788229at2759"/>
<evidence type="ECO:0000313" key="2">
    <source>
        <dbReference type="EMBL" id="SJL10956.1"/>
    </source>
</evidence>
<dbReference type="AlphaFoldDB" id="A0A284RQA2"/>
<evidence type="ECO:0008006" key="4">
    <source>
        <dbReference type="Google" id="ProtNLM"/>
    </source>
</evidence>
<keyword evidence="3" id="KW-1185">Reference proteome</keyword>
<dbReference type="EMBL" id="FUEG01000013">
    <property type="protein sequence ID" value="SJL10956.1"/>
    <property type="molecule type" value="Genomic_DNA"/>
</dbReference>
<dbReference type="OMA" id="HWLERHH"/>
<sequence>MSFHPLFMRDDDDSSYSMCSHDDFWHVLLCVGFVGAAIGTCLALTRLILLSSLIHHCILLYRRAIDGCAACRQGSKENLPIIIDFYCYLCILHPIRRLRVLCNSYIYPRFRDRTIVKVPRDCILPQELCEVIIHFCASERETLLTCSLVCKAWVPTSRCLLCTRVHSRDHVREFVKLLQSPDNTISPYIRTVWLEMYTKRDRLIRYRYALCALANADAMPTRAIIAGQSLDPVTALHRHFPHIKRLSFNYEDLGDSDAISAASFRRILWYSSLFCDLERLSIRFLRQGGTEDMPLSSLEECKPPTRLRSLSLKCWNRDLLHWLERHHKTLGRLTTFKMKFRGSWRTLDPSPINGIFRGGYTSLQVVALTIVEWDNGFLDLSPLTELRTVVLYMYHFPSGMETISSLNSRHIETVTVITSDDESLTNIATPQINIDIVPPSLPSSFILAASELSIGSSLLQDNLPASHRRWPIIAGLCF</sequence>
<keyword evidence="1" id="KW-0812">Transmembrane</keyword>
<name>A0A284RQA2_ARMOS</name>
<feature type="transmembrane region" description="Helical" evidence="1">
    <location>
        <begin position="24"/>
        <end position="49"/>
    </location>
</feature>